<evidence type="ECO:0000256" key="1">
    <source>
        <dbReference type="SAM" id="Phobius"/>
    </source>
</evidence>
<keyword evidence="1" id="KW-1133">Transmembrane helix</keyword>
<feature type="transmembrane region" description="Helical" evidence="1">
    <location>
        <begin position="131"/>
        <end position="149"/>
    </location>
</feature>
<gene>
    <name evidence="2" type="ORF">NWFMUON74_68030</name>
</gene>
<keyword evidence="1" id="KW-0472">Membrane</keyword>
<keyword evidence="1" id="KW-0812">Transmembrane</keyword>
<sequence>MTTATSLTTSRWPTVAHATGAALIGAIGLSHLLFIHVLGEDGAGEKLVDELAARTPAPMFESGRQTTVFDLNTGYSVGMGAMGAMFAILVLLAVRAAPHLITRWSPFNWACTATAALVCWIAVLYFPEPVIAFSAVGTACFAAVLIGGTRTS</sequence>
<dbReference type="RefSeq" id="WP_187685687.1">
    <property type="nucleotide sequence ID" value="NZ_AP023396.1"/>
</dbReference>
<dbReference type="InterPro" id="IPR058068">
    <property type="entry name" value="LIC_13387-like"/>
</dbReference>
<name>A0A7G1KVR3_9NOCA</name>
<feature type="transmembrane region" description="Helical" evidence="1">
    <location>
        <begin position="106"/>
        <end position="125"/>
    </location>
</feature>
<dbReference type="GeneID" id="80351185"/>
<protein>
    <submittedName>
        <fullName evidence="2">Uncharacterized protein</fullName>
    </submittedName>
</protein>
<dbReference type="EMBL" id="AP023396">
    <property type="protein sequence ID" value="BCK59031.1"/>
    <property type="molecule type" value="Genomic_DNA"/>
</dbReference>
<dbReference type="KEGG" id="nwl:NWFMUON74_68030"/>
<organism evidence="2 3">
    <name type="scientific">Nocardia wallacei</name>
    <dbReference type="NCBI Taxonomy" id="480035"/>
    <lineage>
        <taxon>Bacteria</taxon>
        <taxon>Bacillati</taxon>
        <taxon>Actinomycetota</taxon>
        <taxon>Actinomycetes</taxon>
        <taxon>Mycobacteriales</taxon>
        <taxon>Nocardiaceae</taxon>
        <taxon>Nocardia</taxon>
    </lineage>
</organism>
<dbReference type="AlphaFoldDB" id="A0A7G1KVR3"/>
<evidence type="ECO:0000313" key="3">
    <source>
        <dbReference type="Proteomes" id="UP000516173"/>
    </source>
</evidence>
<reference evidence="2 3" key="1">
    <citation type="submission" date="2020-08" db="EMBL/GenBank/DDBJ databases">
        <title>Genome Sequencing of Nocardia wallacei strain FMUON74 and assembly.</title>
        <authorList>
            <person name="Toyokawa M."/>
            <person name="Uesaka K."/>
        </authorList>
    </citation>
    <scope>NUCLEOTIDE SEQUENCE [LARGE SCALE GENOMIC DNA]</scope>
    <source>
        <strain evidence="2 3">FMUON74</strain>
    </source>
</reference>
<feature type="transmembrane region" description="Helical" evidence="1">
    <location>
        <begin position="12"/>
        <end position="38"/>
    </location>
</feature>
<feature type="transmembrane region" description="Helical" evidence="1">
    <location>
        <begin position="74"/>
        <end position="94"/>
    </location>
</feature>
<proteinExistence type="predicted"/>
<dbReference type="NCBIfam" id="NF047765">
    <property type="entry name" value="LIC_13387_fam"/>
    <property type="match status" value="1"/>
</dbReference>
<keyword evidence="3" id="KW-1185">Reference proteome</keyword>
<accession>A0A7G1KVR3</accession>
<dbReference type="Proteomes" id="UP000516173">
    <property type="component" value="Chromosome"/>
</dbReference>
<evidence type="ECO:0000313" key="2">
    <source>
        <dbReference type="EMBL" id="BCK59031.1"/>
    </source>
</evidence>